<evidence type="ECO:0000256" key="3">
    <source>
        <dbReference type="ARBA" id="ARBA00023242"/>
    </source>
</evidence>
<dbReference type="AlphaFoldDB" id="E9GI55"/>
<sequence>MDWMFSNGGAPSYVLIPLGTHYKRHYYTNDQCSTNLEELVTQLQSDDPTNHSRRLGLGFVDIINKDLKPMLICCYKEEPAIFRSAVKLLVCITTPIRCLTFIETSSQRIHASDIIFELRQLLYRAKESFLDARSTRAIIAHIESLLELEHQPLTPENTVSVNLCLALLRNVLHIPERPSVRLPQMLLSSPQSGADNTLDDCQQNQIMCNLLAQGLGQLLLNLLACPQREEWVGTITQVIAVLFKGRSSETFRDRLSTDRTVMDSVTSESFEEDDDDDTCSVLSENISGFSYNTLVGTLHDQLLQHDLPIDEAQFFWLITYFGGFAPLLKLDITHIKDVMNIEILSYLTWGVIHETEILDKNYFREVNLESSVRRLHRGVTAIRQFLQVMEMYSKGVCWTSQQVESDDSQGCETYIRQLHSFLPVMKDLHQAFLLLLRQYNPKVQDGHYLRDVIATNHFLLVTLERAAGVPAYGGSSVDLKEHLKQFCTPTIVARYGIALGDFRTNDIVFLHHVNGDLGRIDLLLNSIIVHPFVKICEEQFKVCETWHGMIQCVVQTFIRDQLSRGHQRTGATSRLSESDQVNPSSSAEPHHVASNPYPVFRQPRTNIETLLVQLKNSGFQRQLDWIQYSLLTTCSAQLGTYDGQNFCNPIACLSHRKKISCPIVPWTENEASALRSEIFVCLLQQLGLLPSIFRDPGFYPCIPYNWSPITVFRKALVFSPIEQTMVDFDLSLVINRTDKSNPCPP</sequence>
<feature type="compositionally biased region" description="Polar residues" evidence="4">
    <location>
        <begin position="569"/>
        <end position="587"/>
    </location>
</feature>
<dbReference type="GO" id="GO:0000076">
    <property type="term" value="P:DNA replication checkpoint signaling"/>
    <property type="evidence" value="ECO:0000318"/>
    <property type="project" value="GO_Central"/>
</dbReference>
<evidence type="ECO:0000259" key="5">
    <source>
        <dbReference type="Pfam" id="PF04821"/>
    </source>
</evidence>
<dbReference type="InterPro" id="IPR044998">
    <property type="entry name" value="Timeless"/>
</dbReference>
<protein>
    <submittedName>
        <fullName evidence="7">Putative TIMELESS/TIM-1 protein</fullName>
    </submittedName>
</protein>
<evidence type="ECO:0000256" key="4">
    <source>
        <dbReference type="SAM" id="MobiDB-lite"/>
    </source>
</evidence>
<dbReference type="Pfam" id="PF04821">
    <property type="entry name" value="TIMELESS"/>
    <property type="match status" value="1"/>
</dbReference>
<dbReference type="STRING" id="6669.E9GI55"/>
<comment type="similarity">
    <text evidence="2">Belongs to the timeless family.</text>
</comment>
<dbReference type="eggNOG" id="KOG1974">
    <property type="taxonomic scope" value="Eukaryota"/>
</dbReference>
<dbReference type="PANTHER" id="PTHR22940">
    <property type="entry name" value="TIMEOUT/TIMELESS-2"/>
    <property type="match status" value="1"/>
</dbReference>
<dbReference type="GO" id="GO:0003677">
    <property type="term" value="F:DNA binding"/>
    <property type="evidence" value="ECO:0000318"/>
    <property type="project" value="GO_Central"/>
</dbReference>
<dbReference type="EMBL" id="GL732546">
    <property type="protein sequence ID" value="EFX80828.1"/>
    <property type="molecule type" value="Genomic_DNA"/>
</dbReference>
<name>E9GI55_DAPPU</name>
<organism evidence="7 8">
    <name type="scientific">Daphnia pulex</name>
    <name type="common">Water flea</name>
    <dbReference type="NCBI Taxonomy" id="6669"/>
    <lineage>
        <taxon>Eukaryota</taxon>
        <taxon>Metazoa</taxon>
        <taxon>Ecdysozoa</taxon>
        <taxon>Arthropoda</taxon>
        <taxon>Crustacea</taxon>
        <taxon>Branchiopoda</taxon>
        <taxon>Diplostraca</taxon>
        <taxon>Cladocera</taxon>
        <taxon>Anomopoda</taxon>
        <taxon>Daphniidae</taxon>
        <taxon>Daphnia</taxon>
    </lineage>
</organism>
<dbReference type="GO" id="GO:0009649">
    <property type="term" value="P:entrainment of circadian clock"/>
    <property type="evidence" value="ECO:0000318"/>
    <property type="project" value="GO_Central"/>
</dbReference>
<dbReference type="HOGENOM" id="CLU_007646_0_0_1"/>
<dbReference type="GO" id="GO:0031298">
    <property type="term" value="C:replication fork protection complex"/>
    <property type="evidence" value="ECO:0000318"/>
    <property type="project" value="GO_Central"/>
</dbReference>
<dbReference type="Pfam" id="PF05029">
    <property type="entry name" value="TIMELESS_C"/>
    <property type="match status" value="1"/>
</dbReference>
<dbReference type="GO" id="GO:0048511">
    <property type="term" value="P:rhythmic process"/>
    <property type="evidence" value="ECO:0007669"/>
    <property type="project" value="UniProtKB-KW"/>
</dbReference>
<dbReference type="KEGG" id="dpx:DAPPUDRAFT_243157"/>
<comment type="subcellular location">
    <subcellularLocation>
        <location evidence="1">Nucleus</location>
    </subcellularLocation>
</comment>
<keyword evidence="3" id="KW-0539">Nucleus</keyword>
<feature type="domain" description="Timeless C-terminal" evidence="6">
    <location>
        <begin position="612"/>
        <end position="709"/>
    </location>
</feature>
<dbReference type="PhylomeDB" id="E9GI55"/>
<feature type="region of interest" description="Disordered" evidence="4">
    <location>
        <begin position="568"/>
        <end position="597"/>
    </location>
</feature>
<dbReference type="InterPro" id="IPR006906">
    <property type="entry name" value="Timeless_N"/>
</dbReference>
<evidence type="ECO:0000256" key="1">
    <source>
        <dbReference type="ARBA" id="ARBA00004123"/>
    </source>
</evidence>
<feature type="domain" description="Timeless N-terminal" evidence="5">
    <location>
        <begin position="26"/>
        <end position="258"/>
    </location>
</feature>
<gene>
    <name evidence="7" type="ORF">DAPPUDRAFT_243157</name>
</gene>
<evidence type="ECO:0000313" key="8">
    <source>
        <dbReference type="Proteomes" id="UP000000305"/>
    </source>
</evidence>
<dbReference type="PANTHER" id="PTHR22940:SF5">
    <property type="entry name" value="PROTEIN TIMELESS"/>
    <property type="match status" value="1"/>
</dbReference>
<accession>E9GI55</accession>
<keyword evidence="8" id="KW-1185">Reference proteome</keyword>
<evidence type="ECO:0000313" key="7">
    <source>
        <dbReference type="EMBL" id="EFX80828.1"/>
    </source>
</evidence>
<dbReference type="GO" id="GO:0006281">
    <property type="term" value="P:DNA repair"/>
    <property type="evidence" value="ECO:0000318"/>
    <property type="project" value="GO_Central"/>
</dbReference>
<dbReference type="Proteomes" id="UP000000305">
    <property type="component" value="Unassembled WGS sequence"/>
</dbReference>
<dbReference type="InterPro" id="IPR007725">
    <property type="entry name" value="TIMELESS_C"/>
</dbReference>
<dbReference type="GO" id="GO:0043111">
    <property type="term" value="P:replication fork arrest"/>
    <property type="evidence" value="ECO:0000318"/>
    <property type="project" value="GO_Central"/>
</dbReference>
<evidence type="ECO:0000259" key="6">
    <source>
        <dbReference type="Pfam" id="PF05029"/>
    </source>
</evidence>
<dbReference type="InParanoid" id="E9GI55"/>
<dbReference type="OrthoDB" id="6429365at2759"/>
<reference evidence="7 8" key="1">
    <citation type="journal article" date="2011" name="Science">
        <title>The ecoresponsive genome of Daphnia pulex.</title>
        <authorList>
            <person name="Colbourne J.K."/>
            <person name="Pfrender M.E."/>
            <person name="Gilbert D."/>
            <person name="Thomas W.K."/>
            <person name="Tucker A."/>
            <person name="Oakley T.H."/>
            <person name="Tokishita S."/>
            <person name="Aerts A."/>
            <person name="Arnold G.J."/>
            <person name="Basu M.K."/>
            <person name="Bauer D.J."/>
            <person name="Caceres C.E."/>
            <person name="Carmel L."/>
            <person name="Casola C."/>
            <person name="Choi J.H."/>
            <person name="Detter J.C."/>
            <person name="Dong Q."/>
            <person name="Dusheyko S."/>
            <person name="Eads B.D."/>
            <person name="Frohlich T."/>
            <person name="Geiler-Samerotte K.A."/>
            <person name="Gerlach D."/>
            <person name="Hatcher P."/>
            <person name="Jogdeo S."/>
            <person name="Krijgsveld J."/>
            <person name="Kriventseva E.V."/>
            <person name="Kultz D."/>
            <person name="Laforsch C."/>
            <person name="Lindquist E."/>
            <person name="Lopez J."/>
            <person name="Manak J.R."/>
            <person name="Muller J."/>
            <person name="Pangilinan J."/>
            <person name="Patwardhan R.P."/>
            <person name="Pitluck S."/>
            <person name="Pritham E.J."/>
            <person name="Rechtsteiner A."/>
            <person name="Rho M."/>
            <person name="Rogozin I.B."/>
            <person name="Sakarya O."/>
            <person name="Salamov A."/>
            <person name="Schaack S."/>
            <person name="Shapiro H."/>
            <person name="Shiga Y."/>
            <person name="Skalitzky C."/>
            <person name="Smith Z."/>
            <person name="Souvorov A."/>
            <person name="Sung W."/>
            <person name="Tang Z."/>
            <person name="Tsuchiya D."/>
            <person name="Tu H."/>
            <person name="Vos H."/>
            <person name="Wang M."/>
            <person name="Wolf Y.I."/>
            <person name="Yamagata H."/>
            <person name="Yamada T."/>
            <person name="Ye Y."/>
            <person name="Shaw J.R."/>
            <person name="Andrews J."/>
            <person name="Crease T.J."/>
            <person name="Tang H."/>
            <person name="Lucas S.M."/>
            <person name="Robertson H.M."/>
            <person name="Bork P."/>
            <person name="Koonin E.V."/>
            <person name="Zdobnov E.M."/>
            <person name="Grigoriev I.V."/>
            <person name="Lynch M."/>
            <person name="Boore J.L."/>
        </authorList>
    </citation>
    <scope>NUCLEOTIDE SEQUENCE [LARGE SCALE GENOMIC DNA]</scope>
</reference>
<proteinExistence type="inferred from homology"/>
<evidence type="ECO:0000256" key="2">
    <source>
        <dbReference type="ARBA" id="ARBA00008174"/>
    </source>
</evidence>